<dbReference type="InterPro" id="IPR036052">
    <property type="entry name" value="TrpB-like_PALP_sf"/>
</dbReference>
<dbReference type="GO" id="GO:0006567">
    <property type="term" value="P:L-threonine catabolic process"/>
    <property type="evidence" value="ECO:0007669"/>
    <property type="project" value="TreeGrafter"/>
</dbReference>
<accession>A0A195CWD7</accession>
<keyword evidence="6" id="KW-0812">Transmembrane</keyword>
<feature type="transmembrane region" description="Helical" evidence="6">
    <location>
        <begin position="44"/>
        <end position="64"/>
    </location>
</feature>
<comment type="cofactor">
    <cofactor evidence="1">
        <name>pyridoxal 5'-phosphate</name>
        <dbReference type="ChEBI" id="CHEBI:597326"/>
    </cofactor>
</comment>
<name>A0A195CWD7_9HYME</name>
<dbReference type="PANTHER" id="PTHR48078:SF19">
    <property type="entry name" value="ACT DOMAIN-CONTAINING PROTEIN"/>
    <property type="match status" value="1"/>
</dbReference>
<dbReference type="GO" id="GO:0003941">
    <property type="term" value="F:L-serine ammonia-lyase activity"/>
    <property type="evidence" value="ECO:0007669"/>
    <property type="project" value="TreeGrafter"/>
</dbReference>
<organism evidence="8 9">
    <name type="scientific">Cyphomyrmex costatus</name>
    <dbReference type="NCBI Taxonomy" id="456900"/>
    <lineage>
        <taxon>Eukaryota</taxon>
        <taxon>Metazoa</taxon>
        <taxon>Ecdysozoa</taxon>
        <taxon>Arthropoda</taxon>
        <taxon>Hexapoda</taxon>
        <taxon>Insecta</taxon>
        <taxon>Pterygota</taxon>
        <taxon>Neoptera</taxon>
        <taxon>Endopterygota</taxon>
        <taxon>Hymenoptera</taxon>
        <taxon>Apocrita</taxon>
        <taxon>Aculeata</taxon>
        <taxon>Formicoidea</taxon>
        <taxon>Formicidae</taxon>
        <taxon>Myrmicinae</taxon>
        <taxon>Cyphomyrmex</taxon>
    </lineage>
</organism>
<dbReference type="Proteomes" id="UP000078542">
    <property type="component" value="Unassembled WGS sequence"/>
</dbReference>
<protein>
    <recommendedName>
        <fullName evidence="4">L-serine deaminase</fullName>
    </recommendedName>
    <alternativeName>
        <fullName evidence="5">L-threonine dehydratase</fullName>
    </alternativeName>
</protein>
<dbReference type="Pfam" id="PF00291">
    <property type="entry name" value="PALP"/>
    <property type="match status" value="2"/>
</dbReference>
<dbReference type="InterPro" id="IPR001926">
    <property type="entry name" value="TrpB-like_PALP"/>
</dbReference>
<keyword evidence="3" id="KW-0456">Lyase</keyword>
<dbReference type="InterPro" id="IPR050147">
    <property type="entry name" value="Ser/Thr_Dehydratase"/>
</dbReference>
<dbReference type="STRING" id="456900.A0A195CWD7"/>
<dbReference type="EMBL" id="KQ977276">
    <property type="protein sequence ID" value="KYN04469.1"/>
    <property type="molecule type" value="Genomic_DNA"/>
</dbReference>
<feature type="non-terminal residue" evidence="8">
    <location>
        <position position="1"/>
    </location>
</feature>
<proteinExistence type="predicted"/>
<keyword evidence="6" id="KW-0472">Membrane</keyword>
<evidence type="ECO:0000256" key="3">
    <source>
        <dbReference type="ARBA" id="ARBA00023239"/>
    </source>
</evidence>
<evidence type="ECO:0000256" key="1">
    <source>
        <dbReference type="ARBA" id="ARBA00001933"/>
    </source>
</evidence>
<gene>
    <name evidence="8" type="ORF">ALC62_04693</name>
</gene>
<keyword evidence="9" id="KW-1185">Reference proteome</keyword>
<keyword evidence="2" id="KW-0663">Pyridoxal phosphate</keyword>
<feature type="domain" description="Tryptophan synthase beta chain-like PALP" evidence="7">
    <location>
        <begin position="5"/>
        <end position="175"/>
    </location>
</feature>
<dbReference type="Gene3D" id="3.40.50.1100">
    <property type="match status" value="4"/>
</dbReference>
<reference evidence="8 9" key="1">
    <citation type="submission" date="2016-03" db="EMBL/GenBank/DDBJ databases">
        <title>Cyphomyrmex costatus WGS genome.</title>
        <authorList>
            <person name="Nygaard S."/>
            <person name="Hu H."/>
            <person name="Boomsma J."/>
            <person name="Zhang G."/>
        </authorList>
    </citation>
    <scope>NUCLEOTIDE SEQUENCE [LARGE SCALE GENOMIC DNA]</scope>
    <source>
        <strain evidence="8">MS0001</strain>
        <tissue evidence="8">Whole body</tissue>
    </source>
</reference>
<evidence type="ECO:0000313" key="8">
    <source>
        <dbReference type="EMBL" id="KYN04469.1"/>
    </source>
</evidence>
<dbReference type="SUPFAM" id="SSF53686">
    <property type="entry name" value="Tryptophan synthase beta subunit-like PLP-dependent enzymes"/>
    <property type="match status" value="2"/>
</dbReference>
<sequence>IYLFERNNFNVYLKKEFYQRYDSVKARGVIYSLQQLTDEQKLKGVIAISTGSFALILCYFGLMFNIPITVVMPTEALEEKVNMCRQYNSSRIIVKGNNLLEAHRFAIDIAMKDDLYYLDGNDHPNMIIGQATIGLEILKQRKIDVVLLPTLIDGCGLTTAIAIAIKGTNPKIVVIHIIEMGLIGTEKWQRQTISYEIIKSALFQIREHILKTPFSESSAILTEKDVHIYFKEEFHQYMCSIKTRGVVYTLLQLTNEQKRNGVIAISTGYLAQILCYFGRKFGIPVTVVMPTSTTENIVNMCRHLGATVIVQGDSIIEVFNIAWEIASTRNLSYLDGNDHPNMIIGQATLGIEILEQLDFIKTIGAVILPTTIDGCGVTACIAMTIKEWNSNINIIEVQTMDQDPLVVNVRRKYHQITICDQNVHEAYTNLLKDIRLHLFDQIITVSETLIQEAADFLLIKENINDYYAAIALAGMLSGTIDNLIKQKR</sequence>
<evidence type="ECO:0000313" key="9">
    <source>
        <dbReference type="Proteomes" id="UP000078542"/>
    </source>
</evidence>
<evidence type="ECO:0000256" key="2">
    <source>
        <dbReference type="ARBA" id="ARBA00022898"/>
    </source>
</evidence>
<feature type="domain" description="Tryptophan synthase beta chain-like PALP" evidence="7">
    <location>
        <begin position="205"/>
        <end position="475"/>
    </location>
</feature>
<keyword evidence="6" id="KW-1133">Transmembrane helix</keyword>
<dbReference type="GO" id="GO:0009097">
    <property type="term" value="P:isoleucine biosynthetic process"/>
    <property type="evidence" value="ECO:0007669"/>
    <property type="project" value="TreeGrafter"/>
</dbReference>
<dbReference type="GO" id="GO:0004794">
    <property type="term" value="F:threonine deaminase activity"/>
    <property type="evidence" value="ECO:0007669"/>
    <property type="project" value="TreeGrafter"/>
</dbReference>
<dbReference type="AlphaFoldDB" id="A0A195CWD7"/>
<evidence type="ECO:0000256" key="6">
    <source>
        <dbReference type="SAM" id="Phobius"/>
    </source>
</evidence>
<evidence type="ECO:0000256" key="5">
    <source>
        <dbReference type="ARBA" id="ARBA00042605"/>
    </source>
</evidence>
<dbReference type="GO" id="GO:0006565">
    <property type="term" value="P:L-serine catabolic process"/>
    <property type="evidence" value="ECO:0007669"/>
    <property type="project" value="TreeGrafter"/>
</dbReference>
<dbReference type="PANTHER" id="PTHR48078">
    <property type="entry name" value="THREONINE DEHYDRATASE, MITOCHONDRIAL-RELATED"/>
    <property type="match status" value="1"/>
</dbReference>
<evidence type="ECO:0000259" key="7">
    <source>
        <dbReference type="Pfam" id="PF00291"/>
    </source>
</evidence>
<evidence type="ECO:0000256" key="4">
    <source>
        <dbReference type="ARBA" id="ARBA00041766"/>
    </source>
</evidence>